<dbReference type="RefSeq" id="XP_044372899.1">
    <property type="nucleotide sequence ID" value="XM_044516964.1"/>
</dbReference>
<dbReference type="OrthoDB" id="10298533at2759"/>
<dbReference type="Proteomes" id="UP000019116">
    <property type="component" value="Chromosome 4B"/>
</dbReference>
<evidence type="ECO:0000313" key="3">
    <source>
        <dbReference type="EnsemblPlants" id="TraesCS4B02G267800.1"/>
    </source>
</evidence>
<reference evidence="3" key="2">
    <citation type="submission" date="2018-10" db="UniProtKB">
        <authorList>
            <consortium name="EnsemblPlants"/>
        </authorList>
    </citation>
    <scope>IDENTIFICATION</scope>
</reference>
<evidence type="ECO:0000259" key="2">
    <source>
        <dbReference type="Pfam" id="PF20241"/>
    </source>
</evidence>
<proteinExistence type="predicted"/>
<dbReference type="EnsemblPlants" id="TraesCS4B02G267800.1">
    <property type="protein sequence ID" value="TraesCS4B02G267800.1"/>
    <property type="gene ID" value="TraesCS4B02G267800"/>
</dbReference>
<dbReference type="AlphaFoldDB" id="A0A3B6ISS8"/>
<dbReference type="Gramene" id="TraesNOR4B03G02380490.1">
    <property type="protein sequence ID" value="TraesNOR4B03G02380490.1"/>
    <property type="gene ID" value="TraesNOR4B03G02380490"/>
</dbReference>
<evidence type="ECO:0000256" key="1">
    <source>
        <dbReference type="SAM" id="MobiDB-lite"/>
    </source>
</evidence>
<reference evidence="3" key="1">
    <citation type="submission" date="2018-08" db="EMBL/GenBank/DDBJ databases">
        <authorList>
            <person name="Rossello M."/>
        </authorList>
    </citation>
    <scope>NUCLEOTIDE SEQUENCE [LARGE SCALE GENOMIC DNA]</scope>
    <source>
        <strain evidence="3">cv. Chinese Spring</strain>
    </source>
</reference>
<dbReference type="Gramene" id="TraesCLE_scaffold_002040_01G000200.1">
    <property type="protein sequence ID" value="TraesCLE_scaffold_002040_01G000200.1"/>
    <property type="gene ID" value="TraesCLE_scaffold_002040_01G000200"/>
</dbReference>
<name>A0A3B6ISS8_WHEAT</name>
<feature type="compositionally biased region" description="Basic residues" evidence="1">
    <location>
        <begin position="35"/>
        <end position="49"/>
    </location>
</feature>
<dbReference type="Gramene" id="TraesMAC4B03G02362680.1">
    <property type="protein sequence ID" value="TraesMAC4B03G02362680.1"/>
    <property type="gene ID" value="TraesMAC4B03G02362680"/>
</dbReference>
<keyword evidence="4" id="KW-1185">Reference proteome</keyword>
<feature type="region of interest" description="Disordered" evidence="1">
    <location>
        <begin position="1"/>
        <end position="55"/>
    </location>
</feature>
<dbReference type="Gramene" id="TraesCS4B03G0712600.1">
    <property type="protein sequence ID" value="TraesCS4B03G0712600.1.CDS"/>
    <property type="gene ID" value="TraesCS4B03G0712600"/>
</dbReference>
<dbReference type="Gramene" id="TraesJAG4B03G02361140.1">
    <property type="protein sequence ID" value="TraesJAG4B03G02361140.1"/>
    <property type="gene ID" value="TraesJAG4B03G02361140"/>
</dbReference>
<feature type="domain" description="DUF6598" evidence="2">
    <location>
        <begin position="107"/>
        <end position="348"/>
    </location>
</feature>
<dbReference type="PANTHER" id="PTHR33065:SF111">
    <property type="entry name" value="DUF6598 DOMAIN-CONTAINING PROTEIN"/>
    <property type="match status" value="1"/>
</dbReference>
<dbReference type="InterPro" id="IPR046533">
    <property type="entry name" value="DUF6598"/>
</dbReference>
<gene>
    <name evidence="3" type="primary">LOC123095151</name>
</gene>
<accession>A0A3B6ISS8</accession>
<organism evidence="3">
    <name type="scientific">Triticum aestivum</name>
    <name type="common">Wheat</name>
    <dbReference type="NCBI Taxonomy" id="4565"/>
    <lineage>
        <taxon>Eukaryota</taxon>
        <taxon>Viridiplantae</taxon>
        <taxon>Streptophyta</taxon>
        <taxon>Embryophyta</taxon>
        <taxon>Tracheophyta</taxon>
        <taxon>Spermatophyta</taxon>
        <taxon>Magnoliopsida</taxon>
        <taxon>Liliopsida</taxon>
        <taxon>Poales</taxon>
        <taxon>Poaceae</taxon>
        <taxon>BOP clade</taxon>
        <taxon>Pooideae</taxon>
        <taxon>Triticodae</taxon>
        <taxon>Triticeae</taxon>
        <taxon>Triticinae</taxon>
        <taxon>Triticum</taxon>
    </lineage>
</organism>
<feature type="compositionally biased region" description="Basic and acidic residues" evidence="1">
    <location>
        <begin position="1"/>
        <end position="22"/>
    </location>
</feature>
<dbReference type="Gramene" id="TraesWEE_scaffold_005984_01G000200.1">
    <property type="protein sequence ID" value="TraesWEE_scaffold_005984_01G000200.1"/>
    <property type="gene ID" value="TraesWEE_scaffold_005984_01G000200"/>
</dbReference>
<dbReference type="Pfam" id="PF20241">
    <property type="entry name" value="DUF6598"/>
    <property type="match status" value="1"/>
</dbReference>
<dbReference type="Gramene" id="TraesARI4B03G02400430.1">
    <property type="protein sequence ID" value="TraesARI4B03G02400430.1"/>
    <property type="gene ID" value="TraesARI4B03G02400430"/>
</dbReference>
<dbReference type="PANTHER" id="PTHR33065">
    <property type="entry name" value="OS07G0486400 PROTEIN"/>
    <property type="match status" value="1"/>
</dbReference>
<evidence type="ECO:0000313" key="4">
    <source>
        <dbReference type="Proteomes" id="UP000019116"/>
    </source>
</evidence>
<dbReference type="Gramene" id="TraesCS4B02G267800.1">
    <property type="protein sequence ID" value="TraesCS4B02G267800.1"/>
    <property type="gene ID" value="TraesCS4B02G267800"/>
</dbReference>
<protein>
    <recommendedName>
        <fullName evidence="2">DUF6598 domain-containing protein</fullName>
    </recommendedName>
</protein>
<sequence length="357" mass="40142">MEQAKETEAIVETAEHEEHAPEEIQATTVEDKLKKLNLKKKPRRRKGKNKAVDESLSDPNAYEARLHRKFWDSTFAGPRYGCYETTTSMPPMRFTDDECDLAAPLQTLQVFSVKVAGVKKGVSWPLSLYGKIAARDTVDRNRNIIFDCERDNCEILYEDAPYLPLTGPSRAIVLSVHHSYIEVELKTKRDSGDEEFSYLSDAYIEIVPFNSFVMQRDFTSRLSTLQLTVAHIIHSVEATISVKVNHGEWPYGHGGLFTASTASIDDMEVVLLGFEVDEVLPVKDDGHVELSRCVVSVESKGKLEVSVEANPASDEEDVVRDDIYFTPKRSGRSHQVFKVGSCEMEVTVAWSLLLSYG</sequence>
<dbReference type="GeneID" id="123095151"/>